<dbReference type="PANTHER" id="PTHR10146:SF14">
    <property type="entry name" value="PYRIDOXAL PHOSPHATE HOMEOSTASIS PROTEIN"/>
    <property type="match status" value="1"/>
</dbReference>
<evidence type="ECO:0000256" key="1">
    <source>
        <dbReference type="ARBA" id="ARBA00022898"/>
    </source>
</evidence>
<comment type="cofactor">
    <cofactor evidence="3">
        <name>pyridoxal 5'-phosphate</name>
        <dbReference type="ChEBI" id="CHEBI:597326"/>
    </cofactor>
</comment>
<comment type="function">
    <text evidence="2">Pyridoxal 5'-phosphate (PLP)-binding protein, which is involved in PLP homeostasis.</text>
</comment>
<dbReference type="Gene3D" id="3.20.20.10">
    <property type="entry name" value="Alanine racemase"/>
    <property type="match status" value="1"/>
</dbReference>
<accession>A0A0B0IDF9</accession>
<name>A0A0B0IDF9_9BACI</name>
<dbReference type="GO" id="GO:0030170">
    <property type="term" value="F:pyridoxal phosphate binding"/>
    <property type="evidence" value="ECO:0007669"/>
    <property type="project" value="UniProtKB-UniRule"/>
</dbReference>
<dbReference type="eggNOG" id="COG0325">
    <property type="taxonomic scope" value="Bacteria"/>
</dbReference>
<dbReference type="PIRSF" id="PIRSF004848">
    <property type="entry name" value="YBL036c_PLPDEIII"/>
    <property type="match status" value="1"/>
</dbReference>
<dbReference type="InterPro" id="IPR029066">
    <property type="entry name" value="PLP-binding_barrel"/>
</dbReference>
<gene>
    <name evidence="6" type="ORF">LQ50_23330</name>
</gene>
<dbReference type="SUPFAM" id="SSF51419">
    <property type="entry name" value="PLP-binding barrel"/>
    <property type="match status" value="1"/>
</dbReference>
<dbReference type="InterPro" id="IPR001608">
    <property type="entry name" value="Ala_racemase_N"/>
</dbReference>
<evidence type="ECO:0000256" key="3">
    <source>
        <dbReference type="PIRSR" id="PIRSR004848-1"/>
    </source>
</evidence>
<evidence type="ECO:0000256" key="2">
    <source>
        <dbReference type="HAMAP-Rule" id="MF_02087"/>
    </source>
</evidence>
<dbReference type="CDD" id="cd00635">
    <property type="entry name" value="PLPDE_III_YBL036c_like"/>
    <property type="match status" value="1"/>
</dbReference>
<dbReference type="HAMAP" id="MF_02087">
    <property type="entry name" value="PLP_homeostasis"/>
    <property type="match status" value="1"/>
</dbReference>
<protein>
    <recommendedName>
        <fullName evidence="2">Pyridoxal phosphate homeostasis protein</fullName>
        <shortName evidence="2">PLP homeostasis protein</shortName>
    </recommendedName>
</protein>
<dbReference type="AlphaFoldDB" id="A0A0B0IDF9"/>
<feature type="domain" description="Alanine racemase N-terminal" evidence="5">
    <location>
        <begin position="7"/>
        <end position="224"/>
    </location>
</feature>
<evidence type="ECO:0000313" key="6">
    <source>
        <dbReference type="EMBL" id="KHF38104.1"/>
    </source>
</evidence>
<comment type="similarity">
    <text evidence="2 4">Belongs to the pyridoxal phosphate-binding protein YggS/PROSC family.</text>
</comment>
<dbReference type="PROSITE" id="PS01211">
    <property type="entry name" value="UPF0001"/>
    <property type="match status" value="1"/>
</dbReference>
<dbReference type="STRING" id="333138.LQ50_23330"/>
<comment type="caution">
    <text evidence="6">The sequence shown here is derived from an EMBL/GenBank/DDBJ whole genome shotgun (WGS) entry which is preliminary data.</text>
</comment>
<evidence type="ECO:0000259" key="5">
    <source>
        <dbReference type="Pfam" id="PF01168"/>
    </source>
</evidence>
<dbReference type="Pfam" id="PF01168">
    <property type="entry name" value="Ala_racemase_N"/>
    <property type="match status" value="1"/>
</dbReference>
<dbReference type="OrthoDB" id="9804072at2"/>
<keyword evidence="1 2" id="KW-0663">Pyridoxal phosphate</keyword>
<dbReference type="EMBL" id="JRJU01000052">
    <property type="protein sequence ID" value="KHF38104.1"/>
    <property type="molecule type" value="Genomic_DNA"/>
</dbReference>
<dbReference type="InterPro" id="IPR011078">
    <property type="entry name" value="PyrdxlP_homeostasis"/>
</dbReference>
<dbReference type="Proteomes" id="UP000030832">
    <property type="component" value="Unassembled WGS sequence"/>
</dbReference>
<evidence type="ECO:0000313" key="7">
    <source>
        <dbReference type="Proteomes" id="UP000030832"/>
    </source>
</evidence>
<dbReference type="NCBIfam" id="TIGR00044">
    <property type="entry name" value="YggS family pyridoxal phosphate-dependent enzyme"/>
    <property type="match status" value="1"/>
</dbReference>
<feature type="modified residue" description="N6-(pyridoxal phosphate)lysine" evidence="2 3">
    <location>
        <position position="35"/>
    </location>
</feature>
<sequence length="226" mass="25406">MSVKERLSTLQEQIDAVCTRCNLDISKVQIVAVTKYVSVETTAQALDAGLVHIGENRTEGAVQKWDELGERGIWHFIGSLQTRKVKQIVGKYEYLHSLDRLSLAKEVDKRLEDGQVMKCFVQVNVSGEESKSGLSPKEVIPFIQDLGQFKHIEVVGLMTMAPFYDDPELTRPIFRNLREIRDEVQLLNLDYAPCKELSMGMSNDFTVAIEEGATFIRIGSALVGKE</sequence>
<reference evidence="6 7" key="1">
    <citation type="submission" date="2014-09" db="EMBL/GenBank/DDBJ databases">
        <title>Genome sequencing and annotation of Bacillus Okhensis strain Kh10-101T.</title>
        <authorList>
            <person name="Prakash J.S."/>
        </authorList>
    </citation>
    <scope>NUCLEOTIDE SEQUENCE [LARGE SCALE GENOMIC DNA]</scope>
    <source>
        <strain evidence="7">Kh10-101T</strain>
    </source>
</reference>
<dbReference type="RefSeq" id="WP_034633594.1">
    <property type="nucleotide sequence ID" value="NZ_JRJU01000052.1"/>
</dbReference>
<dbReference type="PANTHER" id="PTHR10146">
    <property type="entry name" value="PROLINE SYNTHETASE CO-TRANSCRIBED BACTERIAL HOMOLOG PROTEIN"/>
    <property type="match status" value="1"/>
</dbReference>
<dbReference type="FunFam" id="3.20.20.10:FF:000011">
    <property type="entry name" value="Pyridoxal phosphate homeostasis protein"/>
    <property type="match status" value="1"/>
</dbReference>
<keyword evidence="7" id="KW-1185">Reference proteome</keyword>
<organism evidence="6 7">
    <name type="scientific">Halalkalibacter okhensis</name>
    <dbReference type="NCBI Taxonomy" id="333138"/>
    <lineage>
        <taxon>Bacteria</taxon>
        <taxon>Bacillati</taxon>
        <taxon>Bacillota</taxon>
        <taxon>Bacilli</taxon>
        <taxon>Bacillales</taxon>
        <taxon>Bacillaceae</taxon>
        <taxon>Halalkalibacter</taxon>
    </lineage>
</organism>
<proteinExistence type="inferred from homology"/>
<evidence type="ECO:0000256" key="4">
    <source>
        <dbReference type="RuleBase" id="RU004514"/>
    </source>
</evidence>